<organism evidence="20 21">
    <name type="scientific">Actinidia rufa</name>
    <dbReference type="NCBI Taxonomy" id="165716"/>
    <lineage>
        <taxon>Eukaryota</taxon>
        <taxon>Viridiplantae</taxon>
        <taxon>Streptophyta</taxon>
        <taxon>Embryophyta</taxon>
        <taxon>Tracheophyta</taxon>
        <taxon>Spermatophyta</taxon>
        <taxon>Magnoliopsida</taxon>
        <taxon>eudicotyledons</taxon>
        <taxon>Gunneridae</taxon>
        <taxon>Pentapetalae</taxon>
        <taxon>asterids</taxon>
        <taxon>Ericales</taxon>
        <taxon>Actinidiaceae</taxon>
        <taxon>Actinidia</taxon>
    </lineage>
</organism>
<keyword evidence="14" id="KW-0472">Membrane</keyword>
<dbReference type="GO" id="GO:0015031">
    <property type="term" value="P:protein transport"/>
    <property type="evidence" value="ECO:0007669"/>
    <property type="project" value="UniProtKB-KW"/>
</dbReference>
<feature type="region of interest" description="Disordered" evidence="17">
    <location>
        <begin position="623"/>
        <end position="648"/>
    </location>
</feature>
<dbReference type="GO" id="GO:0005525">
    <property type="term" value="F:GTP binding"/>
    <property type="evidence" value="ECO:0007669"/>
    <property type="project" value="UniProtKB-KW"/>
</dbReference>
<keyword evidence="5" id="KW-0812">Transmembrane</keyword>
<dbReference type="Gene3D" id="3.40.50.300">
    <property type="entry name" value="P-loop containing nucleotide triphosphate hydrolases"/>
    <property type="match status" value="2"/>
</dbReference>
<keyword evidence="2" id="KW-0813">Transport</keyword>
<evidence type="ECO:0000256" key="7">
    <source>
        <dbReference type="ARBA" id="ARBA00022741"/>
    </source>
</evidence>
<comment type="similarity">
    <text evidence="16">Belongs to the TRAFAC class TrmE-Era-EngA-EngB-Septin-like GTPase superfamily. AIG1/Toc34/Toc159-like paraseptin GTPase family. TOC159 subfamily.</text>
</comment>
<keyword evidence="6" id="KW-0479">Metal-binding</keyword>
<feature type="compositionally biased region" description="Basic and acidic residues" evidence="17">
    <location>
        <begin position="262"/>
        <end position="279"/>
    </location>
</feature>
<evidence type="ECO:0000256" key="5">
    <source>
        <dbReference type="ARBA" id="ARBA00022692"/>
    </source>
</evidence>
<dbReference type="GO" id="GO:0045036">
    <property type="term" value="P:protein targeting to chloroplast"/>
    <property type="evidence" value="ECO:0007669"/>
    <property type="project" value="TreeGrafter"/>
</dbReference>
<feature type="compositionally biased region" description="Basic and acidic residues" evidence="17">
    <location>
        <begin position="28"/>
        <end position="43"/>
    </location>
</feature>
<dbReference type="Proteomes" id="UP000585474">
    <property type="component" value="Unassembled WGS sequence"/>
</dbReference>
<dbReference type="InterPro" id="IPR027417">
    <property type="entry name" value="P-loop_NTPase"/>
</dbReference>
<sequence length="1298" mass="139892">MDSNQVASQLSISPSGSSSITISPPYDSKIDTLIETNDLKNDTKPSNNVISSSNVSDGSSDDDDGDGGFVSGEEEFETASERQVVADPDEETRENGIDGENNGEVFVGSSEYFTPMTAVPSAGDDVEKGTGVRVLGGGYVEEVGGEGILGKLEILAEPISGENSDSKQLVEERDLGIPQDGTVEVFEGTNGDKVLEIPKLDAVVSSKIEENLVPEDVVVEETNSKDEKTEEDKKSEAVEVKGSAELKRTWCPRTTDVVVEETNSKDEKTEEDKKSETVEVKGSAEVVEESTVISRDSKQISDEALEPENKELVESDGVKLTNEGDSVVEAIHVNVSEPGIAVVGEMEVNGDSGINEPKSPETGCVELVNGSVQIVHDVENSDDTDLDKAIETSTNHSSEVAQLEPSGLRESEPEADSEAKQNVKITVDGAEVVSTKDEDGVDGAQVQAVDFVTESMLSDQAHEAKHVENDGAYINSLYDGFEENSKVIVEAEAEVENHTDEEGDIGETDGMIFGSSEAARQFIEELEQGSGVGSHSGAESFRNQPQRIDGQIVTDSDEEVDTDEEGDGKELFDSAALAALLKAATGGGSDGGNITITSQDGSRLFSVERPAGLGSSVRGFKPATRPNRSNLFTGSDLTTGGESDNNLSEEEKKKLEKLQQIRVKFLRLVQRLGVSPDESVAAQVLYRLALAAGRQASQTFSLDAAKTTAIQLEAEGKDDLDFSVNILVLGKSGVGKSATINSIFGEEKSSIDAFERATTGATEISGVVDGVKIKVIDTPGLKSALMEQAFNRGTITGSLGPSIWRSAIVTLTHGASAPPDGPSGSPLSYEVFVSQRSHVVQQSIGHAAVGDLRMMSPSLMNPVSLAENHPLCRKNREGQKVLPNGQTWRPQLLLLCYSMKILSEASSLSKPQDPFDHRKLFGFRSRSPPLPYMLSSMLQTRAHPKLPTDQGMENFDSDVDLDDLSDSDQEEEEGKYEYDMLPPFKPLRKAQIAMLSNKQKKEYFEEYDYRLKLLRKKQWREELKRMREMKKKGKDAANEYGMGDDADQDDGSAAPVSTPLPDMALPPSFDSDNPAYSLAIASRFPAAVSFQITKDKKDFSIHLDSSVSAKHGEIGSSMAGFDIQTIGKQLAYIVRGETKLKNLKRNKTGAGISVTFLGENVATGLKIEDQIAWGKQWALSGSAGTVLCQSDAAYGANFELQRRELDYPIGQVQSTFGLSLIKWRGDWALGFNTVAQFSLGHGSKVALRAGINNKLSGQITVRTSSSEHLSLALAAIIPVANAIYKKIWPAAGDNYSIY</sequence>
<accession>A0A7J0DR28</accession>
<evidence type="ECO:0000256" key="8">
    <source>
        <dbReference type="ARBA" id="ARBA00022801"/>
    </source>
</evidence>
<feature type="compositionally biased region" description="Acidic residues" evidence="17">
    <location>
        <begin position="555"/>
        <end position="567"/>
    </location>
</feature>
<feature type="compositionally biased region" description="Low complexity" evidence="17">
    <location>
        <begin position="11"/>
        <end position="25"/>
    </location>
</feature>
<evidence type="ECO:0000256" key="17">
    <source>
        <dbReference type="SAM" id="MobiDB-lite"/>
    </source>
</evidence>
<dbReference type="OrthoDB" id="8954335at2759"/>
<keyword evidence="3" id="KW-0150">Chloroplast</keyword>
<evidence type="ECO:0000313" key="21">
    <source>
        <dbReference type="Proteomes" id="UP000585474"/>
    </source>
</evidence>
<dbReference type="PANTHER" id="PTHR10903:SF120">
    <property type="entry name" value="TRANSLOCASE OF CHLOROPLAST 159, CHLOROPLASTIC"/>
    <property type="match status" value="1"/>
</dbReference>
<feature type="compositionally biased region" description="Polar residues" evidence="17">
    <location>
        <begin position="1"/>
        <end position="10"/>
    </location>
</feature>
<gene>
    <name evidence="20" type="ORF">Acr_00g0064920</name>
</gene>
<evidence type="ECO:0000256" key="11">
    <source>
        <dbReference type="ARBA" id="ARBA00022927"/>
    </source>
</evidence>
<feature type="compositionally biased region" description="Polar residues" evidence="17">
    <location>
        <begin position="626"/>
        <end position="646"/>
    </location>
</feature>
<keyword evidence="12" id="KW-1133">Transmembrane helix</keyword>
<keyword evidence="10" id="KW-0460">Magnesium</keyword>
<feature type="compositionally biased region" description="Polar residues" evidence="17">
    <location>
        <begin position="391"/>
        <end position="400"/>
    </location>
</feature>
<keyword evidence="11" id="KW-0653">Protein transport</keyword>
<comment type="cofactor">
    <cofactor evidence="1">
        <name>Mg(2+)</name>
        <dbReference type="ChEBI" id="CHEBI:18420"/>
    </cofactor>
</comment>
<feature type="region of interest" description="Disordered" evidence="17">
    <location>
        <begin position="1030"/>
        <end position="1067"/>
    </location>
</feature>
<evidence type="ECO:0000256" key="14">
    <source>
        <dbReference type="ARBA" id="ARBA00023136"/>
    </source>
</evidence>
<keyword evidence="21" id="KW-1185">Reference proteome</keyword>
<evidence type="ECO:0000256" key="16">
    <source>
        <dbReference type="ARBA" id="ARBA00023775"/>
    </source>
</evidence>
<keyword evidence="13" id="KW-0342">GTP-binding</keyword>
<feature type="compositionally biased region" description="Basic and acidic residues" evidence="17">
    <location>
        <begin position="407"/>
        <end position="421"/>
    </location>
</feature>
<dbReference type="GO" id="GO:0046872">
    <property type="term" value="F:metal ion binding"/>
    <property type="evidence" value="ECO:0007669"/>
    <property type="project" value="UniProtKB-KW"/>
</dbReference>
<keyword evidence="7" id="KW-0547">Nucleotide-binding</keyword>
<feature type="compositionally biased region" description="Acidic residues" evidence="17">
    <location>
        <begin position="59"/>
        <end position="78"/>
    </location>
</feature>
<dbReference type="GO" id="GO:0009707">
    <property type="term" value="C:chloroplast outer membrane"/>
    <property type="evidence" value="ECO:0007669"/>
    <property type="project" value="UniProtKB-SubCell"/>
</dbReference>
<keyword evidence="9" id="KW-1002">Plastid outer membrane</keyword>
<dbReference type="EMBL" id="BJWL01000337">
    <property type="protein sequence ID" value="GFS39790.1"/>
    <property type="molecule type" value="Genomic_DNA"/>
</dbReference>
<evidence type="ECO:0000256" key="4">
    <source>
        <dbReference type="ARBA" id="ARBA00022640"/>
    </source>
</evidence>
<proteinExistence type="inferred from homology"/>
<feature type="region of interest" description="Disordered" evidence="17">
    <location>
        <begin position="1"/>
        <end position="106"/>
    </location>
</feature>
<evidence type="ECO:0000259" key="18">
    <source>
        <dbReference type="Pfam" id="PF04548"/>
    </source>
</evidence>
<dbReference type="InterPro" id="IPR045058">
    <property type="entry name" value="GIMA/IAN/Toc"/>
</dbReference>
<feature type="region of interest" description="Disordered" evidence="17">
    <location>
        <begin position="218"/>
        <end position="320"/>
    </location>
</feature>
<dbReference type="InterPro" id="IPR024283">
    <property type="entry name" value="TOC159_MAD"/>
</dbReference>
<comment type="subcellular location">
    <subcellularLocation>
        <location evidence="15">Plastid</location>
        <location evidence="15">Chloroplast outer membrane</location>
        <topology evidence="15">Single-pass membrane protein</topology>
    </subcellularLocation>
</comment>
<evidence type="ECO:0000256" key="9">
    <source>
        <dbReference type="ARBA" id="ARBA00022805"/>
    </source>
</evidence>
<dbReference type="Pfam" id="PF11886">
    <property type="entry name" value="TOC159_MAD"/>
    <property type="match status" value="1"/>
</dbReference>
<dbReference type="Pfam" id="PF04548">
    <property type="entry name" value="AIG1"/>
    <property type="match status" value="1"/>
</dbReference>
<evidence type="ECO:0000313" key="20">
    <source>
        <dbReference type="EMBL" id="GFS39790.1"/>
    </source>
</evidence>
<evidence type="ECO:0000256" key="6">
    <source>
        <dbReference type="ARBA" id="ARBA00022723"/>
    </source>
</evidence>
<feature type="compositionally biased region" description="Basic and acidic residues" evidence="17">
    <location>
        <begin position="295"/>
        <end position="317"/>
    </location>
</feature>
<feature type="compositionally biased region" description="Low complexity" evidence="17">
    <location>
        <begin position="46"/>
        <end position="58"/>
    </location>
</feature>
<evidence type="ECO:0000256" key="12">
    <source>
        <dbReference type="ARBA" id="ARBA00022989"/>
    </source>
</evidence>
<reference evidence="21" key="1">
    <citation type="submission" date="2019-07" db="EMBL/GenBank/DDBJ databases">
        <title>De Novo Assembly of kiwifruit Actinidia rufa.</title>
        <authorList>
            <person name="Sugita-Konishi S."/>
            <person name="Sato K."/>
            <person name="Mori E."/>
            <person name="Abe Y."/>
            <person name="Kisaki G."/>
            <person name="Hamano K."/>
            <person name="Suezawa K."/>
            <person name="Otani M."/>
            <person name="Fukuda T."/>
            <person name="Manabe T."/>
            <person name="Gomi K."/>
            <person name="Tabuchi M."/>
            <person name="Akimitsu K."/>
            <person name="Kataoka I."/>
        </authorList>
    </citation>
    <scope>NUCLEOTIDE SEQUENCE [LARGE SCALE GENOMIC DNA]</scope>
    <source>
        <strain evidence="21">cv. Fuchu</strain>
    </source>
</reference>
<protein>
    <submittedName>
        <fullName evidence="20">Translocon at the outer envelope membrane of chloroplasts 159</fullName>
    </submittedName>
</protein>
<feature type="region of interest" description="Disordered" evidence="17">
    <location>
        <begin position="528"/>
        <end position="568"/>
    </location>
</feature>
<evidence type="ECO:0000256" key="13">
    <source>
        <dbReference type="ARBA" id="ARBA00023134"/>
    </source>
</evidence>
<name>A0A7J0DR28_9ERIC</name>
<feature type="region of interest" description="Disordered" evidence="17">
    <location>
        <begin position="945"/>
        <end position="975"/>
    </location>
</feature>
<evidence type="ECO:0000256" key="1">
    <source>
        <dbReference type="ARBA" id="ARBA00001946"/>
    </source>
</evidence>
<feature type="region of interest" description="Disordered" evidence="17">
    <location>
        <begin position="391"/>
        <end position="421"/>
    </location>
</feature>
<evidence type="ECO:0000256" key="10">
    <source>
        <dbReference type="ARBA" id="ARBA00022842"/>
    </source>
</evidence>
<feature type="compositionally biased region" description="Basic and acidic residues" evidence="17">
    <location>
        <begin position="222"/>
        <end position="248"/>
    </location>
</feature>
<dbReference type="GO" id="GO:0016787">
    <property type="term" value="F:hydrolase activity"/>
    <property type="evidence" value="ECO:0007669"/>
    <property type="project" value="UniProtKB-KW"/>
</dbReference>
<keyword evidence="8" id="KW-0378">Hydrolase</keyword>
<comment type="caution">
    <text evidence="20">The sequence shown here is derived from an EMBL/GenBank/DDBJ whole genome shotgun (WGS) entry which is preliminary data.</text>
</comment>
<dbReference type="SUPFAM" id="SSF52540">
    <property type="entry name" value="P-loop containing nucleoside triphosphate hydrolases"/>
    <property type="match status" value="1"/>
</dbReference>
<evidence type="ECO:0000256" key="2">
    <source>
        <dbReference type="ARBA" id="ARBA00022448"/>
    </source>
</evidence>
<evidence type="ECO:0000256" key="15">
    <source>
        <dbReference type="ARBA" id="ARBA00023766"/>
    </source>
</evidence>
<evidence type="ECO:0000256" key="3">
    <source>
        <dbReference type="ARBA" id="ARBA00022528"/>
    </source>
</evidence>
<feature type="domain" description="Translocase of chloroplast 159/132 membrane anchor" evidence="19">
    <location>
        <begin position="1077"/>
        <end position="1285"/>
    </location>
</feature>
<dbReference type="PANTHER" id="PTHR10903">
    <property type="entry name" value="GTPASE, IMAP FAMILY MEMBER-RELATED"/>
    <property type="match status" value="1"/>
</dbReference>
<dbReference type="InterPro" id="IPR006703">
    <property type="entry name" value="G_AIG1"/>
</dbReference>
<keyword evidence="4" id="KW-0934">Plastid</keyword>
<evidence type="ECO:0000259" key="19">
    <source>
        <dbReference type="Pfam" id="PF11886"/>
    </source>
</evidence>
<feature type="domain" description="AIG1-type G" evidence="18">
    <location>
        <begin position="725"/>
        <end position="788"/>
    </location>
</feature>
<feature type="compositionally biased region" description="Acidic residues" evidence="17">
    <location>
        <begin position="955"/>
        <end position="974"/>
    </location>
</feature>